<evidence type="ECO:0000256" key="2">
    <source>
        <dbReference type="ARBA" id="ARBA00022679"/>
    </source>
</evidence>
<proteinExistence type="predicted"/>
<evidence type="ECO:0000313" key="7">
    <source>
        <dbReference type="Proteomes" id="UP000608071"/>
    </source>
</evidence>
<keyword evidence="4" id="KW-0479">Metal-binding</keyword>
<dbReference type="InterPro" id="IPR026590">
    <property type="entry name" value="Ssirtuin_cat_dom"/>
</dbReference>
<dbReference type="Proteomes" id="UP000608071">
    <property type="component" value="Unassembled WGS sequence"/>
</dbReference>
<evidence type="ECO:0000256" key="1">
    <source>
        <dbReference type="ARBA" id="ARBA00012928"/>
    </source>
</evidence>
<evidence type="ECO:0000259" key="5">
    <source>
        <dbReference type="PROSITE" id="PS50305"/>
    </source>
</evidence>
<dbReference type="EMBL" id="JACSQL010000004">
    <property type="protein sequence ID" value="MBD7968623.1"/>
    <property type="molecule type" value="Genomic_DNA"/>
</dbReference>
<feature type="binding site" evidence="4">
    <location>
        <position position="172"/>
    </location>
    <ligand>
        <name>Zn(2+)</name>
        <dbReference type="ChEBI" id="CHEBI:29105"/>
    </ligand>
</feature>
<dbReference type="SUPFAM" id="SSF52467">
    <property type="entry name" value="DHS-like NAD/FAD-binding domain"/>
    <property type="match status" value="1"/>
</dbReference>
<evidence type="ECO:0000313" key="6">
    <source>
        <dbReference type="EMBL" id="MBD7968623.1"/>
    </source>
</evidence>
<dbReference type="PROSITE" id="PS50305">
    <property type="entry name" value="SIRTUIN"/>
    <property type="match status" value="1"/>
</dbReference>
<comment type="caution">
    <text evidence="4">Lacks conserved residue(s) required for the propagation of feature annotation.</text>
</comment>
<dbReference type="EC" id="2.3.1.286" evidence="1"/>
<name>A0ABR8SZ94_9BACL</name>
<feature type="binding site" evidence="4">
    <location>
        <position position="175"/>
    </location>
    <ligand>
        <name>Zn(2+)</name>
        <dbReference type="ChEBI" id="CHEBI:29105"/>
    </ligand>
</feature>
<dbReference type="Pfam" id="PF02146">
    <property type="entry name" value="SIR2"/>
    <property type="match status" value="1"/>
</dbReference>
<reference evidence="6 7" key="1">
    <citation type="submission" date="2020-08" db="EMBL/GenBank/DDBJ databases">
        <title>A Genomic Blueprint of the Chicken Gut Microbiome.</title>
        <authorList>
            <person name="Gilroy R."/>
            <person name="Ravi A."/>
            <person name="Getino M."/>
            <person name="Pursley I."/>
            <person name="Horton D.L."/>
            <person name="Alikhan N.-F."/>
            <person name="Baker D."/>
            <person name="Gharbi K."/>
            <person name="Hall N."/>
            <person name="Watson M."/>
            <person name="Adriaenssens E.M."/>
            <person name="Foster-Nyarko E."/>
            <person name="Jarju S."/>
            <person name="Secka A."/>
            <person name="Antonio M."/>
            <person name="Oren A."/>
            <person name="Chaudhuri R."/>
            <person name="La Ragione R.M."/>
            <person name="Hildebrand F."/>
            <person name="Pallen M.J."/>
        </authorList>
    </citation>
    <scope>NUCLEOTIDE SEQUENCE [LARGE SCALE GENOMIC DNA]</scope>
    <source>
        <strain evidence="6 7">Sa2BVA9</strain>
    </source>
</reference>
<keyword evidence="4" id="KW-0862">Zinc</keyword>
<dbReference type="RefSeq" id="WP_191799872.1">
    <property type="nucleotide sequence ID" value="NZ_JACSQL010000004.1"/>
</dbReference>
<keyword evidence="3" id="KW-0520">NAD</keyword>
<feature type="binding site" evidence="4">
    <location>
        <position position="141"/>
    </location>
    <ligand>
        <name>Zn(2+)</name>
        <dbReference type="ChEBI" id="CHEBI:29105"/>
    </ligand>
</feature>
<feature type="domain" description="Deacetylase sirtuin-type" evidence="5">
    <location>
        <begin position="1"/>
        <end position="280"/>
    </location>
</feature>
<sequence length="280" mass="31925">MKETYETVLKKIEEADSIVIGASNGLAISGGYNIFAENAAFIENFSDFREKYGIRSILQGAFYPFPSQEVKWAFFSRMYMYFLESEEVSPAMKNLYELVRDKNYFVITSNTDAHFELAGFSKERLFEFEGNCRKLQCSNSCHDDVYSGDLVLREMAQKQQNGKVPSDLIPQCPKCGGPMQMHVEVDRNFLRDTSWQASYEAYQKFIETAHGKKLVLLELGVGYRNQLIKAPFMNITNNEEHATYITLNKGEIYIPQEIASKSIGIDGDISAVLEQLVQLK</sequence>
<comment type="caution">
    <text evidence="6">The sequence shown here is derived from an EMBL/GenBank/DDBJ whole genome shotgun (WGS) entry which is preliminary data.</text>
</comment>
<gene>
    <name evidence="6" type="ORF">H9647_11175</name>
</gene>
<protein>
    <recommendedName>
        <fullName evidence="1">protein acetyllysine N-acetyltransferase</fullName>
        <ecNumber evidence="1">2.3.1.286</ecNumber>
    </recommendedName>
</protein>
<dbReference type="InterPro" id="IPR003000">
    <property type="entry name" value="Sirtuin"/>
</dbReference>
<evidence type="ECO:0000256" key="4">
    <source>
        <dbReference type="PROSITE-ProRule" id="PRU00236"/>
    </source>
</evidence>
<dbReference type="Gene3D" id="3.40.50.1220">
    <property type="entry name" value="TPP-binding domain"/>
    <property type="match status" value="1"/>
</dbReference>
<organism evidence="6 7">
    <name type="scientific">Paenibacillus gallinarum</name>
    <dbReference type="NCBI Taxonomy" id="2762232"/>
    <lineage>
        <taxon>Bacteria</taxon>
        <taxon>Bacillati</taxon>
        <taxon>Bacillota</taxon>
        <taxon>Bacilli</taxon>
        <taxon>Bacillales</taxon>
        <taxon>Paenibacillaceae</taxon>
        <taxon>Paenibacillus</taxon>
    </lineage>
</organism>
<dbReference type="InterPro" id="IPR029035">
    <property type="entry name" value="DHS-like_NAD/FAD-binding_dom"/>
</dbReference>
<feature type="binding site" evidence="4">
    <location>
        <position position="137"/>
    </location>
    <ligand>
        <name>Zn(2+)</name>
        <dbReference type="ChEBI" id="CHEBI:29105"/>
    </ligand>
</feature>
<accession>A0ABR8SZ94</accession>
<evidence type="ECO:0000256" key="3">
    <source>
        <dbReference type="ARBA" id="ARBA00023027"/>
    </source>
</evidence>
<keyword evidence="2" id="KW-0808">Transferase</keyword>
<keyword evidence="7" id="KW-1185">Reference proteome</keyword>